<evidence type="ECO:0008006" key="3">
    <source>
        <dbReference type="Google" id="ProtNLM"/>
    </source>
</evidence>
<reference evidence="1" key="1">
    <citation type="submission" date="2022-03" db="EMBL/GenBank/DDBJ databases">
        <title>Identification of a novel bacterium isolated from mangrove sediments.</title>
        <authorList>
            <person name="Pan X."/>
        </authorList>
    </citation>
    <scope>NUCLEOTIDE SEQUENCE</scope>
    <source>
        <strain evidence="1">B1949</strain>
    </source>
</reference>
<dbReference type="Gene3D" id="2.160.20.10">
    <property type="entry name" value="Single-stranded right-handed beta-helix, Pectin lyase-like"/>
    <property type="match status" value="1"/>
</dbReference>
<keyword evidence="2" id="KW-1185">Reference proteome</keyword>
<dbReference type="InterPro" id="IPR011050">
    <property type="entry name" value="Pectin_lyase_fold/virulence"/>
</dbReference>
<name>A0ABT0BDL5_9SPHN</name>
<proteinExistence type="predicted"/>
<sequence>MAVFIERQERRTIVLKGENTLEARRQANAAGDQALVAKGWASNASNSAASALAVSRFYTTLAQAIAATAPQDAFATTDTAVALAEGGANEKGVLRACVRTDTAPFYAHLGASFDPVSRTNIDDIVTSLNSISVLITEFGASGLEDCLAAFNAALAAVKAAGGGTIVFPYQGKGGWNLGGTAVVDADNVTIQLYDDVNMTSSVPCTTFRFEKPDGATLKNAKLICPGRKCTIDGNGASMSGYTYSAYATIYPAVEFRTCDGVIVDNVHVTNGLVNCLLVRFSSNILLQDCDGSHAVYDNGISINFALDYAGYDANDPHTWTNARLMRCRGFDNNAVGITNYGGYGHTWTDCEAWGNGQDYSDDLPWGGGMTVEMNGTYDRDSRTVIVNPKCTSNRNYDLLCSARGVKVIKPEFKNTIAPTTRQDSTATYGSSIIVYGYATLDVSGYGTIDSPGKSGIRVLATTAFPSLAWDGKIMNTANYGIHGQGVALLEVSERSMIDGAVSSGIYVSNANAAYNQGGGEVRVAGSIRNCGSLSVDVNYVASVEVNKLSLKDNRKNVSSGSQVRIQNASYAKAANIINDDANAKTLKIAEIASTCTYGHMAAISGDSTSMQSAAANFATSKTFIANEDLGWDLILEGKAAANASGGAAASGRNTRSLATTTLNRRTLATNIANGSFTLPAGTYRITAWAQAYRVDEHTLFLRDTTSATDITQGSTEFSDAAGSVPSTSRIDHVFTLTASTALSLQHYCKSANTTDGLGKAMTTQPGRFAWLGIRKLN</sequence>
<dbReference type="Proteomes" id="UP001162881">
    <property type="component" value="Unassembled WGS sequence"/>
</dbReference>
<dbReference type="RefSeq" id="WP_244020495.1">
    <property type="nucleotide sequence ID" value="NZ_JALHLF010000035.1"/>
</dbReference>
<protein>
    <recommendedName>
        <fullName evidence="3">Pectate lyase superfamily protein domain-containing protein</fullName>
    </recommendedName>
</protein>
<organism evidence="1 2">
    <name type="scientific">Novosphingobium organovorum</name>
    <dbReference type="NCBI Taxonomy" id="2930092"/>
    <lineage>
        <taxon>Bacteria</taxon>
        <taxon>Pseudomonadati</taxon>
        <taxon>Pseudomonadota</taxon>
        <taxon>Alphaproteobacteria</taxon>
        <taxon>Sphingomonadales</taxon>
        <taxon>Sphingomonadaceae</taxon>
        <taxon>Novosphingobium</taxon>
    </lineage>
</organism>
<dbReference type="SUPFAM" id="SSF51126">
    <property type="entry name" value="Pectin lyase-like"/>
    <property type="match status" value="1"/>
</dbReference>
<comment type="caution">
    <text evidence="1">The sequence shown here is derived from an EMBL/GenBank/DDBJ whole genome shotgun (WGS) entry which is preliminary data.</text>
</comment>
<evidence type="ECO:0000313" key="2">
    <source>
        <dbReference type="Proteomes" id="UP001162881"/>
    </source>
</evidence>
<dbReference type="EMBL" id="JALHLF010000035">
    <property type="protein sequence ID" value="MCJ2183131.1"/>
    <property type="molecule type" value="Genomic_DNA"/>
</dbReference>
<evidence type="ECO:0000313" key="1">
    <source>
        <dbReference type="EMBL" id="MCJ2183131.1"/>
    </source>
</evidence>
<gene>
    <name evidence="1" type="ORF">MTR62_10570</name>
</gene>
<dbReference type="InterPro" id="IPR012334">
    <property type="entry name" value="Pectin_lyas_fold"/>
</dbReference>
<accession>A0ABT0BDL5</accession>